<evidence type="ECO:0000313" key="9">
    <source>
        <dbReference type="Proteomes" id="UP000478008"/>
    </source>
</evidence>
<dbReference type="AlphaFoldDB" id="A0A7D9H2T5"/>
<dbReference type="Gene3D" id="2.30.30.140">
    <property type="match status" value="1"/>
</dbReference>
<dbReference type="FunFam" id="2.30.30.140:FF:000055">
    <property type="entry name" value="SAGA complex component"/>
    <property type="match status" value="1"/>
</dbReference>
<dbReference type="Proteomes" id="UP000478008">
    <property type="component" value="Unassembled WGS sequence"/>
</dbReference>
<keyword evidence="3" id="KW-0804">Transcription</keyword>
<evidence type="ECO:0000256" key="1">
    <source>
        <dbReference type="ARBA" id="ARBA00004123"/>
    </source>
</evidence>
<dbReference type="EMBL" id="CP063134">
    <property type="protein sequence ID" value="QOU19841.1"/>
    <property type="molecule type" value="Genomic_DNA"/>
</dbReference>
<protein>
    <submittedName>
        <fullName evidence="8">DEBR0S3_17370g1_1</fullName>
    </submittedName>
</protein>
<dbReference type="EMBL" id="CABFWN010000003">
    <property type="protein sequence ID" value="VUG18684.1"/>
    <property type="molecule type" value="Genomic_DNA"/>
</dbReference>
<comment type="subcellular location">
    <subcellularLocation>
        <location evidence="1">Nucleus</location>
    </subcellularLocation>
</comment>
<accession>A0A7D9H2T5</accession>
<evidence type="ECO:0000313" key="8">
    <source>
        <dbReference type="EMBL" id="VUG18684.1"/>
    </source>
</evidence>
<dbReference type="GO" id="GO:0000124">
    <property type="term" value="C:SAGA complex"/>
    <property type="evidence" value="ECO:0007669"/>
    <property type="project" value="InterPro"/>
</dbReference>
<feature type="domain" description="SGF29 C-terminal" evidence="6">
    <location>
        <begin position="157"/>
        <end position="287"/>
    </location>
</feature>
<evidence type="ECO:0000256" key="3">
    <source>
        <dbReference type="ARBA" id="ARBA00023163"/>
    </source>
</evidence>
<dbReference type="Proteomes" id="UP000663131">
    <property type="component" value="Chromosome 6"/>
</dbReference>
<reference evidence="7" key="3">
    <citation type="journal article" name="BMC Genomics">
        <title>New genome assemblies reveal patterns of domestication and adaptation across Brettanomyces (Dekkera) species.</title>
        <authorList>
            <person name="Roach M.J."/>
            <person name="Borneman A.R."/>
        </authorList>
    </citation>
    <scope>NUCLEOTIDE SEQUENCE</scope>
    <source>
        <strain evidence="7">UCD 2041</strain>
    </source>
</reference>
<evidence type="ECO:0000256" key="5">
    <source>
        <dbReference type="SAM" id="MobiDB-lite"/>
    </source>
</evidence>
<dbReference type="InterPro" id="IPR047287">
    <property type="entry name" value="Tudor_SGF29_rpt2"/>
</dbReference>
<dbReference type="PANTHER" id="PTHR21539:SF0">
    <property type="entry name" value="SAGA-ASSOCIATED FACTOR 29"/>
    <property type="match status" value="1"/>
</dbReference>
<name>A0A7D9H2T5_DEKBR</name>
<dbReference type="InterPro" id="IPR037802">
    <property type="entry name" value="SGF29"/>
</dbReference>
<keyword evidence="9" id="KW-1185">Reference proteome</keyword>
<evidence type="ECO:0000256" key="2">
    <source>
        <dbReference type="ARBA" id="ARBA00023015"/>
    </source>
</evidence>
<dbReference type="OrthoDB" id="10265994at2759"/>
<dbReference type="CDD" id="cd20393">
    <property type="entry name" value="Tudor_SGF29_rpt1"/>
    <property type="match status" value="1"/>
</dbReference>
<evidence type="ECO:0000313" key="7">
    <source>
        <dbReference type="EMBL" id="QOU19841.1"/>
    </source>
</evidence>
<dbReference type="CDD" id="cd20394">
    <property type="entry name" value="Tudor_SGF29_rpt2"/>
    <property type="match status" value="1"/>
</dbReference>
<dbReference type="Pfam" id="PF07039">
    <property type="entry name" value="SGF29_Tudor"/>
    <property type="match status" value="1"/>
</dbReference>
<dbReference type="InterPro" id="IPR010750">
    <property type="entry name" value="SGF29_tudor-like_dom"/>
</dbReference>
<proteinExistence type="predicted"/>
<organism evidence="8 9">
    <name type="scientific">Dekkera bruxellensis</name>
    <name type="common">Brettanomyces custersii</name>
    <dbReference type="NCBI Taxonomy" id="5007"/>
    <lineage>
        <taxon>Eukaryota</taxon>
        <taxon>Fungi</taxon>
        <taxon>Dikarya</taxon>
        <taxon>Ascomycota</taxon>
        <taxon>Saccharomycotina</taxon>
        <taxon>Pichiomycetes</taxon>
        <taxon>Pichiales</taxon>
        <taxon>Pichiaceae</taxon>
        <taxon>Brettanomyces</taxon>
    </lineage>
</organism>
<dbReference type="GO" id="GO:0005634">
    <property type="term" value="C:nucleus"/>
    <property type="evidence" value="ECO:0007669"/>
    <property type="project" value="UniProtKB-SubCell"/>
</dbReference>
<dbReference type="InterPro" id="IPR047288">
    <property type="entry name" value="Tudor_SGF29_rpt1"/>
</dbReference>
<evidence type="ECO:0000256" key="4">
    <source>
        <dbReference type="ARBA" id="ARBA00023242"/>
    </source>
</evidence>
<evidence type="ECO:0000259" key="6">
    <source>
        <dbReference type="PROSITE" id="PS51518"/>
    </source>
</evidence>
<keyword evidence="2" id="KW-0805">Transcription regulation</keyword>
<dbReference type="PROSITE" id="PS51518">
    <property type="entry name" value="SGF29_C"/>
    <property type="match status" value="1"/>
</dbReference>
<reference evidence="7" key="2">
    <citation type="submission" date="2020-10" db="EMBL/GenBank/DDBJ databases">
        <authorList>
            <person name="Palmer J.M."/>
        </authorList>
    </citation>
    <scope>NUCLEOTIDE SEQUENCE</scope>
    <source>
        <strain evidence="7">UCD 2041</strain>
    </source>
</reference>
<feature type="region of interest" description="Disordered" evidence="5">
    <location>
        <begin position="113"/>
        <end position="134"/>
    </location>
</feature>
<dbReference type="PANTHER" id="PTHR21539">
    <property type="entry name" value="SAGA-ASSOCIATED FACTOR 29"/>
    <property type="match status" value="1"/>
</dbReference>
<keyword evidence="4" id="KW-0539">Nucleus</keyword>
<sequence>MDSSWDVVISSLQDSCNANEELSLNPMKDTTLKGKDQAKTAQVDQILKHQENLEKTKRIIETAVSNIKGLLKIARSGSEIEEMAKHREIGKEAKSGGKNSEPKRIRLSSKYIEAEKSGVHSNTQDKNPGKLSDEAEETAMKIHGRKGRSYYHSAYNPSEPLYAGCEVAFKPKGHNSEWILCEVTRVLSDTKFEVKDPEPDESNPLGQRFKAGWKDVIKIAEANKGLRDYPVGSKVLARYPETTTFYPAVVIGAKRDGTCRLKFDGEEEVGKETLVERRLVLPYPARE</sequence>
<gene>
    <name evidence="8" type="primary">SGF29</name>
    <name evidence="7" type="ORF">BRETT_003995</name>
    <name evidence="8" type="ORF">DEBR0S3_17370G</name>
</gene>
<reference evidence="8 9" key="1">
    <citation type="submission" date="2019-07" db="EMBL/GenBank/DDBJ databases">
        <authorList>
            <person name="Friedrich A."/>
            <person name="Schacherer J."/>
        </authorList>
    </citation>
    <scope>NUCLEOTIDE SEQUENCE [LARGE SCALE GENOMIC DNA]</scope>
</reference>